<keyword evidence="1" id="KW-0472">Membrane</keyword>
<protein>
    <submittedName>
        <fullName evidence="2">Uncharacterized protein</fullName>
    </submittedName>
</protein>
<dbReference type="InterPro" id="IPR027304">
    <property type="entry name" value="Trigger_fact/SurA_dom_sf"/>
</dbReference>
<evidence type="ECO:0000313" key="3">
    <source>
        <dbReference type="Proteomes" id="UP000266328"/>
    </source>
</evidence>
<keyword evidence="1" id="KW-1133">Transmembrane helix</keyword>
<dbReference type="OrthoDB" id="9808757at2"/>
<evidence type="ECO:0000313" key="2">
    <source>
        <dbReference type="EMBL" id="RIE06370.1"/>
    </source>
</evidence>
<sequence>MFAKDGTDWFRKPAVQARPRARLAAFIIVASLLLAALVAAIVAVPVVRSRNVAFYVHGKPVTEEHVSAMIVDLPFDATSDHYNTRVDLADPSDPKTQYLIAGLKTEAIQRVIVMHAQSDEALRLGIIVSPSAIDTAVETYVNDHASPGDTAEIERLQSPDVRSYIQLWATSKAYEESLTKNTTVSSDEVREYFATWGWSYTDAGGRELTFEQASARLAEDALATKKLQLISENRTLFLKKESSLVNGDTRYKQFMRWWDIMFGIQVPDSLEILQVDTGS</sequence>
<keyword evidence="3" id="KW-1185">Reference proteome</keyword>
<evidence type="ECO:0000256" key="1">
    <source>
        <dbReference type="SAM" id="Phobius"/>
    </source>
</evidence>
<dbReference type="AlphaFoldDB" id="A0A398CW19"/>
<comment type="caution">
    <text evidence="2">The sequence shown here is derived from an EMBL/GenBank/DDBJ whole genome shotgun (WGS) entry which is preliminary data.</text>
</comment>
<dbReference type="SUPFAM" id="SSF109998">
    <property type="entry name" value="Triger factor/SurA peptide-binding domain-like"/>
    <property type="match status" value="1"/>
</dbReference>
<proteinExistence type="predicted"/>
<dbReference type="Proteomes" id="UP000266328">
    <property type="component" value="Unassembled WGS sequence"/>
</dbReference>
<dbReference type="EMBL" id="QXIS01000014">
    <property type="protein sequence ID" value="RIE06370.1"/>
    <property type="molecule type" value="Genomic_DNA"/>
</dbReference>
<organism evidence="2 3">
    <name type="scientific">Candidatus Cryosericum terrychapinii</name>
    <dbReference type="NCBI Taxonomy" id="2290919"/>
    <lineage>
        <taxon>Bacteria</taxon>
        <taxon>Pseudomonadati</taxon>
        <taxon>Caldisericota/Cryosericota group</taxon>
        <taxon>Candidatus Cryosericota</taxon>
        <taxon>Candidatus Cryosericia</taxon>
        <taxon>Candidatus Cryosericales</taxon>
        <taxon>Candidatus Cryosericaceae</taxon>
        <taxon>Candidatus Cryosericum</taxon>
    </lineage>
</organism>
<reference evidence="2 3" key="1">
    <citation type="submission" date="2018-09" db="EMBL/GenBank/DDBJ databases">
        <title>Discovery and Ecogenomic Context for Candidatus Cryosericales, a Global Caldiserica Order Active in Thawing Permafrost.</title>
        <authorList>
            <person name="Martinez M.A."/>
            <person name="Woodcroft B.J."/>
            <person name="Ignacio Espinoza J.C."/>
            <person name="Zayed A."/>
            <person name="Singleton C.M."/>
            <person name="Boyd J."/>
            <person name="Li Y.-F."/>
            <person name="Purvine S."/>
            <person name="Maughan H."/>
            <person name="Hodgkins S.B."/>
            <person name="Anderson D."/>
            <person name="Sederholm M."/>
            <person name="Temperton B."/>
            <person name="Saleska S.R."/>
            <person name="Tyson G.W."/>
            <person name="Rich V.I."/>
        </authorList>
    </citation>
    <scope>NUCLEOTIDE SEQUENCE [LARGE SCALE GENOMIC DNA]</scope>
    <source>
        <strain evidence="2 3">SMC7</strain>
    </source>
</reference>
<keyword evidence="1" id="KW-0812">Transmembrane</keyword>
<gene>
    <name evidence="2" type="ORF">SMC7_02545</name>
</gene>
<accession>A0A398CW19</accession>
<feature type="transmembrane region" description="Helical" evidence="1">
    <location>
        <begin position="21"/>
        <end position="47"/>
    </location>
</feature>
<name>A0A398CW19_9BACT</name>